<dbReference type="AlphaFoldDB" id="A0A2Z6B2U0"/>
<accession>A0A2Z6B2U0</accession>
<dbReference type="RefSeq" id="WP_172961781.1">
    <property type="nucleotide sequence ID" value="NZ_AP017378.1"/>
</dbReference>
<dbReference type="KEGG" id="dfl:DFE_3032"/>
<gene>
    <name evidence="1" type="ORF">DFE_3032</name>
</gene>
<keyword evidence="2" id="KW-1185">Reference proteome</keyword>
<reference evidence="1 2" key="1">
    <citation type="journal article" date="2018" name="Sci. Adv.">
        <title>Multi-heme cytochromes provide a pathway for survival in energy-limited environments.</title>
        <authorList>
            <person name="Deng X."/>
            <person name="Dohmae N."/>
            <person name="Nealson K.H."/>
            <person name="Hashimoto K."/>
            <person name="Okamoto A."/>
        </authorList>
    </citation>
    <scope>NUCLEOTIDE SEQUENCE [LARGE SCALE GENOMIC DNA]</scope>
    <source>
        <strain evidence="1 2">IS5</strain>
    </source>
</reference>
<dbReference type="Proteomes" id="UP000269883">
    <property type="component" value="Chromosome"/>
</dbReference>
<dbReference type="EMBL" id="AP017378">
    <property type="protein sequence ID" value="BBD09758.1"/>
    <property type="molecule type" value="Genomic_DNA"/>
</dbReference>
<organism evidence="1 2">
    <name type="scientific">Desulfovibrio ferrophilus</name>
    <dbReference type="NCBI Taxonomy" id="241368"/>
    <lineage>
        <taxon>Bacteria</taxon>
        <taxon>Pseudomonadati</taxon>
        <taxon>Thermodesulfobacteriota</taxon>
        <taxon>Desulfovibrionia</taxon>
        <taxon>Desulfovibrionales</taxon>
        <taxon>Desulfovibrionaceae</taxon>
        <taxon>Desulfovibrio</taxon>
    </lineage>
</organism>
<sequence length="48" mass="5938">MVVVKRFLQHHLNPLHIYCRLRDAGIRPHLTTRMCTIYERWVYRFLAL</sequence>
<evidence type="ECO:0000313" key="2">
    <source>
        <dbReference type="Proteomes" id="UP000269883"/>
    </source>
</evidence>
<name>A0A2Z6B2U0_9BACT</name>
<proteinExistence type="predicted"/>
<protein>
    <submittedName>
        <fullName evidence="1">Uncharacterized protein</fullName>
    </submittedName>
</protein>
<evidence type="ECO:0000313" key="1">
    <source>
        <dbReference type="EMBL" id="BBD09758.1"/>
    </source>
</evidence>